<dbReference type="GO" id="GO:0016787">
    <property type="term" value="F:hydrolase activity"/>
    <property type="evidence" value="ECO:0007669"/>
    <property type="project" value="UniProtKB-KW"/>
</dbReference>
<dbReference type="GO" id="GO:0005737">
    <property type="term" value="C:cytoplasm"/>
    <property type="evidence" value="ECO:0007669"/>
    <property type="project" value="UniProtKB-SubCell"/>
</dbReference>
<dbReference type="EMBL" id="WNYA01000001">
    <property type="protein sequence ID" value="KAG8595277.1"/>
    <property type="molecule type" value="Genomic_DNA"/>
</dbReference>
<keyword evidence="15" id="KW-0832">Ubl conjugation</keyword>
<organism evidence="23 24">
    <name type="scientific">Engystomops pustulosus</name>
    <name type="common">Tungara frog</name>
    <name type="synonym">Physalaemus pustulosus</name>
    <dbReference type="NCBI Taxonomy" id="76066"/>
    <lineage>
        <taxon>Eukaryota</taxon>
        <taxon>Metazoa</taxon>
        <taxon>Chordata</taxon>
        <taxon>Craniata</taxon>
        <taxon>Vertebrata</taxon>
        <taxon>Euteleostomi</taxon>
        <taxon>Amphibia</taxon>
        <taxon>Batrachia</taxon>
        <taxon>Anura</taxon>
        <taxon>Neobatrachia</taxon>
        <taxon>Hyloidea</taxon>
        <taxon>Leptodactylidae</taxon>
        <taxon>Leiuperinae</taxon>
        <taxon>Engystomops</taxon>
    </lineage>
</organism>
<evidence type="ECO:0000259" key="20">
    <source>
        <dbReference type="PROSITE" id="PS51192"/>
    </source>
</evidence>
<keyword evidence="7" id="KW-0399">Innate immunity</keyword>
<keyword evidence="12" id="KW-0347">Helicase</keyword>
<reference evidence="23" key="1">
    <citation type="thesis" date="2020" institute="ProQuest LLC" country="789 East Eisenhower Parkway, Ann Arbor, MI, USA">
        <title>Comparative Genomics and Chromosome Evolution.</title>
        <authorList>
            <person name="Mudd A.B."/>
        </authorList>
    </citation>
    <scope>NUCLEOTIDE SEQUENCE</scope>
    <source>
        <strain evidence="23">237g6f4</strain>
        <tissue evidence="23">Blood</tissue>
    </source>
</reference>
<dbReference type="InterPro" id="IPR038557">
    <property type="entry name" value="RLR_C_sf"/>
</dbReference>
<comment type="catalytic activity">
    <reaction evidence="19">
        <text>ATP + H2O = ADP + phosphate + H(+)</text>
        <dbReference type="Rhea" id="RHEA:13065"/>
        <dbReference type="ChEBI" id="CHEBI:15377"/>
        <dbReference type="ChEBI" id="CHEBI:15378"/>
        <dbReference type="ChEBI" id="CHEBI:30616"/>
        <dbReference type="ChEBI" id="CHEBI:43474"/>
        <dbReference type="ChEBI" id="CHEBI:456216"/>
        <dbReference type="EC" id="3.6.4.13"/>
    </reaction>
    <physiologicalReaction direction="left-to-right" evidence="19">
        <dbReference type="Rhea" id="RHEA:13066"/>
    </physiologicalReaction>
</comment>
<dbReference type="CDD" id="cd12090">
    <property type="entry name" value="MDA5_ID"/>
    <property type="match status" value="1"/>
</dbReference>
<dbReference type="GO" id="GO:0005524">
    <property type="term" value="F:ATP binding"/>
    <property type="evidence" value="ECO:0007669"/>
    <property type="project" value="UniProtKB-KW"/>
</dbReference>
<evidence type="ECO:0000256" key="2">
    <source>
        <dbReference type="ARBA" id="ARBA00006866"/>
    </source>
</evidence>
<dbReference type="InterPro" id="IPR014001">
    <property type="entry name" value="Helicase_ATP-bd"/>
</dbReference>
<comment type="caution">
    <text evidence="23">The sequence shown here is derived from an EMBL/GenBank/DDBJ whole genome shotgun (WGS) entry which is preliminary data.</text>
</comment>
<dbReference type="PROSITE" id="PS51789">
    <property type="entry name" value="RLR_CTR"/>
    <property type="match status" value="1"/>
</dbReference>
<comment type="subcellular location">
    <subcellularLocation>
        <location evidence="1">Cytoplasm</location>
    </subcellularLocation>
</comment>
<evidence type="ECO:0000256" key="1">
    <source>
        <dbReference type="ARBA" id="ARBA00004496"/>
    </source>
</evidence>
<evidence type="ECO:0000256" key="10">
    <source>
        <dbReference type="ARBA" id="ARBA00022741"/>
    </source>
</evidence>
<evidence type="ECO:0000256" key="6">
    <source>
        <dbReference type="ARBA" id="ARBA00022553"/>
    </source>
</evidence>
<gene>
    <name evidence="23" type="ORF">GDO81_001479</name>
</gene>
<evidence type="ECO:0000256" key="16">
    <source>
        <dbReference type="ARBA" id="ARBA00022859"/>
    </source>
</evidence>
<evidence type="ECO:0000256" key="14">
    <source>
        <dbReference type="ARBA" id="ARBA00022840"/>
    </source>
</evidence>
<proteinExistence type="inferred from homology"/>
<dbReference type="InterPro" id="IPR011545">
    <property type="entry name" value="DEAD/DEAH_box_helicase_dom"/>
</dbReference>
<keyword evidence="17" id="KW-0694">RNA-binding</keyword>
<dbReference type="FunFam" id="3.40.50.300:FF:001291">
    <property type="entry name" value="Probable ATP-dependent RNA helicase DDX58"/>
    <property type="match status" value="1"/>
</dbReference>
<keyword evidence="5" id="KW-1017">Isopeptide bond</keyword>
<dbReference type="Pfam" id="PF18119">
    <property type="entry name" value="RIG-I_C"/>
    <property type="match status" value="1"/>
</dbReference>
<dbReference type="InterPro" id="IPR031964">
    <property type="entry name" value="CARD_dom"/>
</dbReference>
<keyword evidence="6" id="KW-0597">Phosphoprotein</keyword>
<dbReference type="SMART" id="SM00487">
    <property type="entry name" value="DEXDc"/>
    <property type="match status" value="1"/>
</dbReference>
<sequence length="806" mass="92884">MYRKTRTYMHREEAGELRRTSAQKRRMQDLVRTSYVNCAGPKSSSDNTPRDRDRVRYSGLAEALQKADFSSIQSLEEPRKRLCVIYSTVKSNIRTEEIIMDLTDCLLRQEVEEIVETSRQKGSMAGAEKLIECLLRSDKMQWPKVFTVALEKGEYGEVLDVWICDKAHPSKKDEPVKESGDENSVFTVHFTEQPTIDNNFQPGATRRSIKDFKLRSYQEELAQPAYNGKNTIICAPTGSGKTFVALSICDHHLKSLPKGQKGKVVFMATKVPVYEQQKRIFYEYFENTEYKVEGFSGEENENVPVGMKIEDSDIIILTPQILVNCLTDGSVPSLSIFTLLIFDECHNTIGHHPYNVLMFQYLDLKIGCPGEKLPQIIGLTASVGTGKSRSLMDAVIYISKLCANLDIEEISTVKKNVEELERVVYKPEKCICETRQREQDPFAEVIRKIMAEIEQMAKSVFPHIETMSNIQNRQYGTKQYEQWIVSTQKACYTLQLEDKIKESHICSALFTYTEHLRKFNDALIINDDARTKDALEFLENFFSNIRNGTFTETEQELAKKFEESKLLIATSVADEGIDIPACNLVLLYEYVGNVTKMIQVRGRGRAKDSKCFLVTSKKEQATRERNNLLCETLMNEAVVQVQKQDKKHFLEQSLRFQKDEKKQRDFLKNFKPRELSEENKRLLCLKCKTFACNTDDIRVIQVSHHTVISEDFKDRYFTKPHSNPGTFNGYKKQHKIYCKNTKCGEDWGISGTYLQFQDIPLIKIDKFVVENADGSQKYFNKWVKVTFKMKEFNLEEIQTSFSANSE</sequence>
<dbReference type="InterPro" id="IPR021673">
    <property type="entry name" value="RLR_CTR"/>
</dbReference>
<dbReference type="PROSITE" id="PS51192">
    <property type="entry name" value="HELICASE_ATP_BIND_1"/>
    <property type="match status" value="1"/>
</dbReference>
<protein>
    <recommendedName>
        <fullName evidence="3">RNA helicase</fullName>
        <ecNumber evidence="3">3.6.4.13</ecNumber>
    </recommendedName>
</protein>
<dbReference type="GO" id="GO:0003727">
    <property type="term" value="F:single-stranded RNA binding"/>
    <property type="evidence" value="ECO:0007669"/>
    <property type="project" value="TreeGrafter"/>
</dbReference>
<dbReference type="InterPro" id="IPR027417">
    <property type="entry name" value="P-loop_NTPase"/>
</dbReference>
<feature type="domain" description="Helicase ATP-binding" evidence="20">
    <location>
        <begin position="222"/>
        <end position="401"/>
    </location>
</feature>
<dbReference type="GO" id="GO:0003724">
    <property type="term" value="F:RNA helicase activity"/>
    <property type="evidence" value="ECO:0007669"/>
    <property type="project" value="UniProtKB-EC"/>
</dbReference>
<evidence type="ECO:0000256" key="13">
    <source>
        <dbReference type="ARBA" id="ARBA00022833"/>
    </source>
</evidence>
<name>A0AAV7DGM8_ENGPU</name>
<evidence type="ECO:0000256" key="9">
    <source>
        <dbReference type="ARBA" id="ARBA00022737"/>
    </source>
</evidence>
<evidence type="ECO:0000256" key="18">
    <source>
        <dbReference type="ARBA" id="ARBA00023118"/>
    </source>
</evidence>
<evidence type="ECO:0000256" key="19">
    <source>
        <dbReference type="ARBA" id="ARBA00049390"/>
    </source>
</evidence>
<evidence type="ECO:0000256" key="11">
    <source>
        <dbReference type="ARBA" id="ARBA00022801"/>
    </source>
</evidence>
<evidence type="ECO:0000259" key="21">
    <source>
        <dbReference type="PROSITE" id="PS51194"/>
    </source>
</evidence>
<evidence type="ECO:0000256" key="8">
    <source>
        <dbReference type="ARBA" id="ARBA00022723"/>
    </source>
</evidence>
<dbReference type="PROSITE" id="PS51194">
    <property type="entry name" value="HELICASE_CTER"/>
    <property type="match status" value="1"/>
</dbReference>
<dbReference type="Pfam" id="PF00270">
    <property type="entry name" value="DEAD"/>
    <property type="match status" value="1"/>
</dbReference>
<dbReference type="InterPro" id="IPR011029">
    <property type="entry name" value="DEATH-like_dom_sf"/>
</dbReference>
<dbReference type="GO" id="GO:0140374">
    <property type="term" value="P:antiviral innate immune response"/>
    <property type="evidence" value="ECO:0007669"/>
    <property type="project" value="TreeGrafter"/>
</dbReference>
<keyword evidence="4" id="KW-0963">Cytoplasm</keyword>
<dbReference type="InterPro" id="IPR001650">
    <property type="entry name" value="Helicase_C-like"/>
</dbReference>
<dbReference type="InterPro" id="IPR041204">
    <property type="entry name" value="RIG-I-like_C"/>
</dbReference>
<dbReference type="GO" id="GO:0008270">
    <property type="term" value="F:zinc ion binding"/>
    <property type="evidence" value="ECO:0007669"/>
    <property type="project" value="TreeGrafter"/>
</dbReference>
<evidence type="ECO:0000313" key="24">
    <source>
        <dbReference type="Proteomes" id="UP000824782"/>
    </source>
</evidence>
<evidence type="ECO:0000256" key="17">
    <source>
        <dbReference type="ARBA" id="ARBA00022884"/>
    </source>
</evidence>
<keyword evidence="18" id="KW-0051">Antiviral defense</keyword>
<keyword evidence="13" id="KW-0862">Zinc</keyword>
<feature type="domain" description="RLR CTR" evidence="22">
    <location>
        <begin position="670"/>
        <end position="799"/>
    </location>
</feature>
<evidence type="ECO:0000256" key="12">
    <source>
        <dbReference type="ARBA" id="ARBA00022806"/>
    </source>
</evidence>
<keyword evidence="10" id="KW-0547">Nucleotide-binding</keyword>
<dbReference type="Pfam" id="PF11648">
    <property type="entry name" value="RIG-I_C-RD"/>
    <property type="match status" value="1"/>
</dbReference>
<dbReference type="Pfam" id="PF16739">
    <property type="entry name" value="CARD_2"/>
    <property type="match status" value="1"/>
</dbReference>
<dbReference type="CDD" id="cd15805">
    <property type="entry name" value="RIG-I_C"/>
    <property type="match status" value="1"/>
</dbReference>
<feature type="domain" description="Helicase C-terminal" evidence="21">
    <location>
        <begin position="511"/>
        <end position="649"/>
    </location>
</feature>
<dbReference type="SMART" id="SM00490">
    <property type="entry name" value="HELICc"/>
    <property type="match status" value="1"/>
</dbReference>
<dbReference type="GO" id="GO:0002753">
    <property type="term" value="P:cytoplasmic pattern recognition receptor signaling pathway"/>
    <property type="evidence" value="ECO:0007669"/>
    <property type="project" value="TreeGrafter"/>
</dbReference>
<keyword evidence="8" id="KW-0479">Metal-binding</keyword>
<dbReference type="Gene3D" id="2.170.150.30">
    <property type="entry name" value="RIG-I-like receptor, C-terminal regulatory domain"/>
    <property type="match status" value="1"/>
</dbReference>
<keyword evidence="9" id="KW-0677">Repeat</keyword>
<evidence type="ECO:0000256" key="7">
    <source>
        <dbReference type="ARBA" id="ARBA00022588"/>
    </source>
</evidence>
<dbReference type="PANTHER" id="PTHR14074">
    <property type="entry name" value="HELICASE WITH DEATH DOMAIN-RELATED"/>
    <property type="match status" value="1"/>
</dbReference>
<accession>A0AAV7DGM8</accession>
<evidence type="ECO:0000256" key="15">
    <source>
        <dbReference type="ARBA" id="ARBA00022843"/>
    </source>
</evidence>
<keyword evidence="16" id="KW-0391">Immunity</keyword>
<keyword evidence="24" id="KW-1185">Reference proteome</keyword>
<evidence type="ECO:0000256" key="3">
    <source>
        <dbReference type="ARBA" id="ARBA00012552"/>
    </source>
</evidence>
<evidence type="ECO:0000256" key="4">
    <source>
        <dbReference type="ARBA" id="ARBA00022490"/>
    </source>
</evidence>
<dbReference type="Proteomes" id="UP000824782">
    <property type="component" value="Unassembled WGS sequence"/>
</dbReference>
<dbReference type="Gene3D" id="1.10.533.10">
    <property type="entry name" value="Death Domain, Fas"/>
    <property type="match status" value="1"/>
</dbReference>
<keyword evidence="14" id="KW-0067">ATP-binding</keyword>
<dbReference type="GO" id="GO:0003725">
    <property type="term" value="F:double-stranded RNA binding"/>
    <property type="evidence" value="ECO:0007669"/>
    <property type="project" value="TreeGrafter"/>
</dbReference>
<evidence type="ECO:0000256" key="5">
    <source>
        <dbReference type="ARBA" id="ARBA00022499"/>
    </source>
</evidence>
<keyword evidence="11" id="KW-0378">Hydrolase</keyword>
<dbReference type="Gene3D" id="1.20.1320.30">
    <property type="match status" value="1"/>
</dbReference>
<dbReference type="Gene3D" id="3.40.50.300">
    <property type="entry name" value="P-loop containing nucleotide triphosphate hydrolases"/>
    <property type="match status" value="4"/>
</dbReference>
<dbReference type="EC" id="3.6.4.13" evidence="3"/>
<dbReference type="PANTHER" id="PTHR14074:SF16">
    <property type="entry name" value="ANTIVIRAL INNATE IMMUNE RESPONSE RECEPTOR RIG-I"/>
    <property type="match status" value="1"/>
</dbReference>
<evidence type="ECO:0000313" key="23">
    <source>
        <dbReference type="EMBL" id="KAG8595277.1"/>
    </source>
</evidence>
<dbReference type="SUPFAM" id="SSF52540">
    <property type="entry name" value="P-loop containing nucleoside triphosphate hydrolases"/>
    <property type="match status" value="2"/>
</dbReference>
<dbReference type="InterPro" id="IPR051363">
    <property type="entry name" value="RLR_Helicase"/>
</dbReference>
<dbReference type="AlphaFoldDB" id="A0AAV7DGM8"/>
<comment type="similarity">
    <text evidence="2">Belongs to the helicase family. RLR subfamily.</text>
</comment>
<evidence type="ECO:0000259" key="22">
    <source>
        <dbReference type="PROSITE" id="PS51789"/>
    </source>
</evidence>
<dbReference type="FunFam" id="2.170.150.30:FF:000001">
    <property type="entry name" value="Probable ATP-dependent RNA helicase DDX58"/>
    <property type="match status" value="1"/>
</dbReference>